<dbReference type="EMBL" id="MSFU01000004">
    <property type="protein sequence ID" value="PWY81416.1"/>
    <property type="molecule type" value="Genomic_DNA"/>
</dbReference>
<dbReference type="GeneID" id="37048406"/>
<gene>
    <name evidence="1" type="ORF">BO83DRAFT_176422</name>
</gene>
<protein>
    <submittedName>
        <fullName evidence="1">Uncharacterized protein</fullName>
    </submittedName>
</protein>
<proteinExistence type="predicted"/>
<dbReference type="Proteomes" id="UP000246171">
    <property type="component" value="Unassembled WGS sequence"/>
</dbReference>
<dbReference type="AlphaFoldDB" id="A0A317W486"/>
<sequence>MLCKARGVLEFGSETVSVWKDPLCLAACRLMDLSLAALSLPSLPVEYGIHPPAFHNKDIRWIPDWMSPPQICAFSILVSPPEPVLPFPQ</sequence>
<name>A0A317W486_ASPEC</name>
<evidence type="ECO:0000313" key="2">
    <source>
        <dbReference type="Proteomes" id="UP000246171"/>
    </source>
</evidence>
<dbReference type="RefSeq" id="XP_025391839.1">
    <property type="nucleotide sequence ID" value="XM_025526444.1"/>
</dbReference>
<comment type="caution">
    <text evidence="1">The sequence shown here is derived from an EMBL/GenBank/DDBJ whole genome shotgun (WGS) entry which is preliminary data.</text>
</comment>
<keyword evidence="2" id="KW-1185">Reference proteome</keyword>
<evidence type="ECO:0000313" key="1">
    <source>
        <dbReference type="EMBL" id="PWY81416.1"/>
    </source>
</evidence>
<dbReference type="VEuPathDB" id="FungiDB:BO83DRAFT_176422"/>
<accession>A0A317W486</accession>
<reference evidence="1" key="1">
    <citation type="submission" date="2016-12" db="EMBL/GenBank/DDBJ databases">
        <title>The genomes of Aspergillus section Nigri reveals drivers in fungal speciation.</title>
        <authorList>
            <consortium name="DOE Joint Genome Institute"/>
            <person name="Vesth T.C."/>
            <person name="Nybo J."/>
            <person name="Theobald S."/>
            <person name="Brandl J."/>
            <person name="Frisvad J.C."/>
            <person name="Nielsen K.F."/>
            <person name="Lyhne E.K."/>
            <person name="Kogle M.E."/>
            <person name="Kuo A."/>
            <person name="Riley R."/>
            <person name="Clum A."/>
            <person name="Nolan M."/>
            <person name="Lipzen A."/>
            <person name="Salamov A."/>
            <person name="Henrissat B."/>
            <person name="Wiebenga A."/>
            <person name="De vries R.P."/>
            <person name="Grigoriev I.V."/>
            <person name="Mortensen U.H."/>
            <person name="Andersen M.R."/>
            <person name="Baker S.E."/>
        </authorList>
    </citation>
    <scope>NUCLEOTIDE SEQUENCE</scope>
    <source>
        <strain evidence="1">CBS 122712</strain>
    </source>
</reference>
<organism evidence="1 2">
    <name type="scientific">Aspergillus eucalypticola (strain CBS 122712 / IBT 29274)</name>
    <dbReference type="NCBI Taxonomy" id="1448314"/>
    <lineage>
        <taxon>Eukaryota</taxon>
        <taxon>Fungi</taxon>
        <taxon>Dikarya</taxon>
        <taxon>Ascomycota</taxon>
        <taxon>Pezizomycotina</taxon>
        <taxon>Eurotiomycetes</taxon>
        <taxon>Eurotiomycetidae</taxon>
        <taxon>Eurotiales</taxon>
        <taxon>Aspergillaceae</taxon>
        <taxon>Aspergillus</taxon>
        <taxon>Aspergillus subgen. Circumdati</taxon>
    </lineage>
</organism>